<accession>A0ABY5NK45</accession>
<gene>
    <name evidence="2" type="ORF">L2X98_19565</name>
</gene>
<evidence type="ECO:0000256" key="1">
    <source>
        <dbReference type="SAM" id="MobiDB-lite"/>
    </source>
</evidence>
<dbReference type="PANTHER" id="PTHR30575:SF0">
    <property type="entry name" value="XAA-ARG DIPEPTIDASE"/>
    <property type="match status" value="1"/>
</dbReference>
<evidence type="ECO:0000313" key="3">
    <source>
        <dbReference type="Proteomes" id="UP001054811"/>
    </source>
</evidence>
<evidence type="ECO:0000313" key="2">
    <source>
        <dbReference type="EMBL" id="UUT35542.1"/>
    </source>
</evidence>
<sequence length="177" mass="19204">MTTVDTRKATSISAVKPLVEEFGDRFTRLSDEIWDHPELRWEEHRSMAKQIEAAEEFGGRITREAGGVPTAFSAEWGSGSPVIGFLGEYDALASLSQAAGSTIREPDPGNTTSAGHGLRPQPARVRIAAGRGRGRPPPRRPPGSRAPCATTAVPPKKERPARRSWSPAEPSRTWMPP</sequence>
<proteinExistence type="predicted"/>
<keyword evidence="3" id="KW-1185">Reference proteome</keyword>
<dbReference type="Proteomes" id="UP001054811">
    <property type="component" value="Chromosome"/>
</dbReference>
<dbReference type="PANTHER" id="PTHR30575">
    <property type="entry name" value="PEPTIDASE M20"/>
    <property type="match status" value="1"/>
</dbReference>
<protein>
    <recommendedName>
        <fullName evidence="4">Amidohydrolase</fullName>
    </recommendedName>
</protein>
<dbReference type="RefSeq" id="WP_259612149.1">
    <property type="nucleotide sequence ID" value="NZ_CP091139.2"/>
</dbReference>
<organism evidence="2 3">
    <name type="scientific">Microbacterium elymi</name>
    <dbReference type="NCBI Taxonomy" id="2909587"/>
    <lineage>
        <taxon>Bacteria</taxon>
        <taxon>Bacillati</taxon>
        <taxon>Actinomycetota</taxon>
        <taxon>Actinomycetes</taxon>
        <taxon>Micrococcales</taxon>
        <taxon>Microbacteriaceae</taxon>
        <taxon>Microbacterium</taxon>
    </lineage>
</organism>
<dbReference type="Gene3D" id="3.40.630.10">
    <property type="entry name" value="Zn peptidases"/>
    <property type="match status" value="1"/>
</dbReference>
<reference evidence="2" key="1">
    <citation type="submission" date="2022-01" db="EMBL/GenBank/DDBJ databases">
        <title>Microbacterium eymi and Microbacterium rhizovicinus sp. nov., isolated from the rhizospheric soil of Elymus tsukushiensis, a plant native to the Dokdo Islands, Republic of Korea.</title>
        <authorList>
            <person name="Hwang Y.J."/>
        </authorList>
    </citation>
    <scope>NUCLEOTIDE SEQUENCE</scope>
    <source>
        <strain evidence="2">KUDC0405</strain>
    </source>
</reference>
<dbReference type="EMBL" id="CP091139">
    <property type="protein sequence ID" value="UUT35542.1"/>
    <property type="molecule type" value="Genomic_DNA"/>
</dbReference>
<dbReference type="InterPro" id="IPR052030">
    <property type="entry name" value="Peptidase_M20/M20A_hydrolases"/>
</dbReference>
<feature type="region of interest" description="Disordered" evidence="1">
    <location>
        <begin position="98"/>
        <end position="177"/>
    </location>
</feature>
<dbReference type="SUPFAM" id="SSF53187">
    <property type="entry name" value="Zn-dependent exopeptidases"/>
    <property type="match status" value="1"/>
</dbReference>
<evidence type="ECO:0008006" key="4">
    <source>
        <dbReference type="Google" id="ProtNLM"/>
    </source>
</evidence>
<name>A0ABY5NK45_9MICO</name>